<gene>
    <name evidence="1" type="ORF">BABINDRAFT_135634</name>
</gene>
<evidence type="ECO:0000313" key="2">
    <source>
        <dbReference type="Proteomes" id="UP000094336"/>
    </source>
</evidence>
<sequence>MRRLEFIPGLLMSLQRFIPLYMVVQLTSMRLRRMGRLPIRRSARGVLEMPWSGFVSIPKQGVVRLRRALALLRKVLSVLQLKGRTYIVPCSPKIRSSVDGQGTGCLTRGNDVKAVQCLVGEYTVVFKIMLSLYHRYLTACRTYLCHYYIVSS</sequence>
<name>A0A1E3QQ35_9ASCO</name>
<proteinExistence type="predicted"/>
<dbReference type="RefSeq" id="XP_018985099.1">
    <property type="nucleotide sequence ID" value="XM_019127096.1"/>
</dbReference>
<dbReference type="Proteomes" id="UP000094336">
    <property type="component" value="Unassembled WGS sequence"/>
</dbReference>
<keyword evidence="2" id="KW-1185">Reference proteome</keyword>
<dbReference type="AlphaFoldDB" id="A0A1E3QQ35"/>
<dbReference type="EMBL" id="KV454431">
    <property type="protein sequence ID" value="ODQ79771.1"/>
    <property type="molecule type" value="Genomic_DNA"/>
</dbReference>
<reference evidence="2" key="1">
    <citation type="submission" date="2016-05" db="EMBL/GenBank/DDBJ databases">
        <title>Comparative genomics of biotechnologically important yeasts.</title>
        <authorList>
            <consortium name="DOE Joint Genome Institute"/>
            <person name="Riley R."/>
            <person name="Haridas S."/>
            <person name="Wolfe K.H."/>
            <person name="Lopes M.R."/>
            <person name="Hittinger C.T."/>
            <person name="Goker M."/>
            <person name="Salamov A."/>
            <person name="Wisecaver J."/>
            <person name="Long T.M."/>
            <person name="Aerts A.L."/>
            <person name="Barry K."/>
            <person name="Choi C."/>
            <person name="Clum A."/>
            <person name="Coughlan A.Y."/>
            <person name="Deshpande S."/>
            <person name="Douglass A.P."/>
            <person name="Hanson S.J."/>
            <person name="Klenk H.-P."/>
            <person name="Labutti K."/>
            <person name="Lapidus A."/>
            <person name="Lindquist E."/>
            <person name="Lipzen A."/>
            <person name="Meier-Kolthoff J.P."/>
            <person name="Ohm R.A."/>
            <person name="Otillar R.P."/>
            <person name="Pangilinan J."/>
            <person name="Peng Y."/>
            <person name="Rokas A."/>
            <person name="Rosa C.A."/>
            <person name="Scheuner C."/>
            <person name="Sibirny A.A."/>
            <person name="Slot J.C."/>
            <person name="Stielow J.B."/>
            <person name="Sun H."/>
            <person name="Kurtzman C.P."/>
            <person name="Blackwell M."/>
            <person name="Grigoriev I.V."/>
            <person name="Jeffries T.W."/>
        </authorList>
    </citation>
    <scope>NUCLEOTIDE SEQUENCE [LARGE SCALE GENOMIC DNA]</scope>
    <source>
        <strain evidence="2">NRRL Y-12698</strain>
    </source>
</reference>
<organism evidence="1 2">
    <name type="scientific">Babjeviella inositovora NRRL Y-12698</name>
    <dbReference type="NCBI Taxonomy" id="984486"/>
    <lineage>
        <taxon>Eukaryota</taxon>
        <taxon>Fungi</taxon>
        <taxon>Dikarya</taxon>
        <taxon>Ascomycota</taxon>
        <taxon>Saccharomycotina</taxon>
        <taxon>Pichiomycetes</taxon>
        <taxon>Serinales incertae sedis</taxon>
        <taxon>Babjeviella</taxon>
    </lineage>
</organism>
<protein>
    <submittedName>
        <fullName evidence="1">Uncharacterized protein</fullName>
    </submittedName>
</protein>
<dbReference type="GeneID" id="30144949"/>
<accession>A0A1E3QQ35</accession>
<evidence type="ECO:0000313" key="1">
    <source>
        <dbReference type="EMBL" id="ODQ79771.1"/>
    </source>
</evidence>